<dbReference type="EMBL" id="VSSQ01058253">
    <property type="protein sequence ID" value="MPN11981.1"/>
    <property type="molecule type" value="Genomic_DNA"/>
</dbReference>
<comment type="caution">
    <text evidence="1">The sequence shown here is derived from an EMBL/GenBank/DDBJ whole genome shotgun (WGS) entry which is preliminary data.</text>
</comment>
<reference evidence="1" key="1">
    <citation type="submission" date="2019-08" db="EMBL/GenBank/DDBJ databases">
        <authorList>
            <person name="Kucharzyk K."/>
            <person name="Murdoch R.W."/>
            <person name="Higgins S."/>
            <person name="Loffler F."/>
        </authorList>
    </citation>
    <scope>NUCLEOTIDE SEQUENCE</scope>
</reference>
<accession>A0A645FCC9</accession>
<name>A0A645FCC9_9ZZZZ</name>
<proteinExistence type="predicted"/>
<dbReference type="AlphaFoldDB" id="A0A645FCC9"/>
<sequence>MRGKDIESLLLIGSINFKTFIELFIFQFNLMGIRPFAEPAQRLTVTEQPVFIAADL</sequence>
<evidence type="ECO:0000313" key="1">
    <source>
        <dbReference type="EMBL" id="MPN11981.1"/>
    </source>
</evidence>
<protein>
    <submittedName>
        <fullName evidence="1">Uncharacterized protein</fullName>
    </submittedName>
</protein>
<gene>
    <name evidence="1" type="ORF">SDC9_159290</name>
</gene>
<organism evidence="1">
    <name type="scientific">bioreactor metagenome</name>
    <dbReference type="NCBI Taxonomy" id="1076179"/>
    <lineage>
        <taxon>unclassified sequences</taxon>
        <taxon>metagenomes</taxon>
        <taxon>ecological metagenomes</taxon>
    </lineage>
</organism>